<sequence length="263" mass="30451">MSPGLLDRWASVVPPLLPSFTRDPTAIERKCSDSLMISSARAIWLAGSRRFRAAVPSEALLSKDKLRFAFNEQSKIVFRYVQLLSAVIVDRADDRTILDKSRPFFRRQPRDLLFALGLARFSGQPPVLPALRRSHSLSERFESAFPLSRGGTRDLAIRGRLIKIYKTHERRIICTYMYIIIRKIYLLLIFHEETSYKIFRVLRDLGEGLVIEIAQQPRSKYRNLQYVTNNTYTPYVGTETNLIEVYDFRASCSGRILSRDRSR</sequence>
<organism evidence="1 2">
    <name type="scientific">Cardiocondyla obscurior</name>
    <dbReference type="NCBI Taxonomy" id="286306"/>
    <lineage>
        <taxon>Eukaryota</taxon>
        <taxon>Metazoa</taxon>
        <taxon>Ecdysozoa</taxon>
        <taxon>Arthropoda</taxon>
        <taxon>Hexapoda</taxon>
        <taxon>Insecta</taxon>
        <taxon>Pterygota</taxon>
        <taxon>Neoptera</taxon>
        <taxon>Endopterygota</taxon>
        <taxon>Hymenoptera</taxon>
        <taxon>Apocrita</taxon>
        <taxon>Aculeata</taxon>
        <taxon>Formicoidea</taxon>
        <taxon>Formicidae</taxon>
        <taxon>Myrmicinae</taxon>
        <taxon>Cardiocondyla</taxon>
    </lineage>
</organism>
<gene>
    <name evidence="1" type="ORF">PUN28_016506</name>
</gene>
<dbReference type="AlphaFoldDB" id="A0AAW2EQ29"/>
<reference evidence="1 2" key="1">
    <citation type="submission" date="2023-03" db="EMBL/GenBank/DDBJ databases">
        <title>High recombination rates correlate with genetic variation in Cardiocondyla obscurior ants.</title>
        <authorList>
            <person name="Errbii M."/>
        </authorList>
    </citation>
    <scope>NUCLEOTIDE SEQUENCE [LARGE SCALE GENOMIC DNA]</scope>
    <source>
        <strain evidence="1">Alpha-2009</strain>
        <tissue evidence="1">Whole body</tissue>
    </source>
</reference>
<dbReference type="Proteomes" id="UP001430953">
    <property type="component" value="Unassembled WGS sequence"/>
</dbReference>
<protein>
    <recommendedName>
        <fullName evidence="3">Ribosomal protein S4</fullName>
    </recommendedName>
</protein>
<evidence type="ECO:0008006" key="3">
    <source>
        <dbReference type="Google" id="ProtNLM"/>
    </source>
</evidence>
<dbReference type="EMBL" id="JADYXP020000019">
    <property type="protein sequence ID" value="KAL0104903.1"/>
    <property type="molecule type" value="Genomic_DNA"/>
</dbReference>
<accession>A0AAW2EQ29</accession>
<name>A0AAW2EQ29_9HYME</name>
<proteinExistence type="predicted"/>
<keyword evidence="2" id="KW-1185">Reference proteome</keyword>
<comment type="caution">
    <text evidence="1">The sequence shown here is derived from an EMBL/GenBank/DDBJ whole genome shotgun (WGS) entry which is preliminary data.</text>
</comment>
<evidence type="ECO:0000313" key="1">
    <source>
        <dbReference type="EMBL" id="KAL0104903.1"/>
    </source>
</evidence>
<evidence type="ECO:0000313" key="2">
    <source>
        <dbReference type="Proteomes" id="UP001430953"/>
    </source>
</evidence>